<feature type="chain" id="PRO_5005133449" description="C-C motif chemokine" evidence="7">
    <location>
        <begin position="22"/>
        <end position="119"/>
    </location>
</feature>
<name>H0WIC4_OTOGA</name>
<dbReference type="InParanoid" id="H0WIC4"/>
<keyword evidence="10" id="KW-1185">Reference proteome</keyword>
<evidence type="ECO:0000256" key="3">
    <source>
        <dbReference type="ARBA" id="ARBA00022514"/>
    </source>
</evidence>
<dbReference type="Gene3D" id="2.40.50.40">
    <property type="match status" value="1"/>
</dbReference>
<dbReference type="GO" id="GO:0005615">
    <property type="term" value="C:extracellular space"/>
    <property type="evidence" value="ECO:0007669"/>
    <property type="project" value="UniProtKB-KW"/>
</dbReference>
<dbReference type="SUPFAM" id="SSF54117">
    <property type="entry name" value="Interleukin 8-like chemokines"/>
    <property type="match status" value="1"/>
</dbReference>
<dbReference type="GO" id="GO:0030335">
    <property type="term" value="P:positive regulation of cell migration"/>
    <property type="evidence" value="ECO:0007669"/>
    <property type="project" value="TreeGrafter"/>
</dbReference>
<dbReference type="PANTHER" id="PTHR12015">
    <property type="entry name" value="SMALL INDUCIBLE CYTOKINE A"/>
    <property type="match status" value="1"/>
</dbReference>
<dbReference type="Ensembl" id="ENSOGAT00000001315.2">
    <property type="protein sequence ID" value="ENSOGAP00000001171.2"/>
    <property type="gene ID" value="ENSOGAG00000001316.2"/>
</dbReference>
<dbReference type="FunCoup" id="H0WIC4">
    <property type="interactions" value="561"/>
</dbReference>
<dbReference type="InterPro" id="IPR001811">
    <property type="entry name" value="Chemokine_IL8-like_dom"/>
</dbReference>
<dbReference type="HOGENOM" id="CLU_141716_4_1_1"/>
<sequence>MEVSKSALALLILAAVLGSQAWVTQDTEAEELLVADELETSMILHGFHRPSDCCYSYTPRSIRCPFMKDYFETSSGCSRPAVIFLTKKGQRVCADPSNDQVWNCMIKLKRDLTIEDPGT</sequence>
<dbReference type="GO" id="GO:0006954">
    <property type="term" value="P:inflammatory response"/>
    <property type="evidence" value="ECO:0007669"/>
    <property type="project" value="TreeGrafter"/>
</dbReference>
<reference evidence="10" key="1">
    <citation type="submission" date="2011-03" db="EMBL/GenBank/DDBJ databases">
        <title>Version 3 of the genome sequence of Otolemur garnettii (Bushbaby).</title>
        <authorList>
            <consortium name="The Broad Institute Genome Sequencing Platform"/>
            <person name="Di Palma F."/>
            <person name="Johnson J."/>
            <person name="Lander E.S."/>
            <person name="Lindblad-Toh K."/>
            <person name="Jaffe D.B."/>
            <person name="Gnerre S."/>
            <person name="MacCallum I."/>
            <person name="Przybylski D."/>
            <person name="Ribeiro F.J."/>
            <person name="Burton J.N."/>
            <person name="Walker B.J."/>
            <person name="Sharpe T."/>
            <person name="Hall G."/>
        </authorList>
    </citation>
    <scope>NUCLEOTIDE SEQUENCE [LARGE SCALE GENOMIC DNA]</scope>
</reference>
<evidence type="ECO:0000256" key="4">
    <source>
        <dbReference type="ARBA" id="ARBA00022525"/>
    </source>
</evidence>
<dbReference type="GO" id="GO:0048020">
    <property type="term" value="F:CCR chemokine receptor binding"/>
    <property type="evidence" value="ECO:0007669"/>
    <property type="project" value="TreeGrafter"/>
</dbReference>
<comment type="similarity">
    <text evidence="2 7">Belongs to the intercrine beta (chemokine CC) family.</text>
</comment>
<evidence type="ECO:0000313" key="9">
    <source>
        <dbReference type="Ensembl" id="ENSOGAP00000001171.2"/>
    </source>
</evidence>
<dbReference type="InterPro" id="IPR039809">
    <property type="entry name" value="Chemokine_b/g/d"/>
</dbReference>
<evidence type="ECO:0000256" key="1">
    <source>
        <dbReference type="ARBA" id="ARBA00004613"/>
    </source>
</evidence>
<dbReference type="PROSITE" id="PS00472">
    <property type="entry name" value="SMALL_CYTOKINES_CC"/>
    <property type="match status" value="1"/>
</dbReference>
<keyword evidence="7" id="KW-0145">Chemotaxis</keyword>
<reference evidence="9" key="2">
    <citation type="submission" date="2025-08" db="UniProtKB">
        <authorList>
            <consortium name="Ensembl"/>
        </authorList>
    </citation>
    <scope>IDENTIFICATION</scope>
</reference>
<dbReference type="CDD" id="cd00272">
    <property type="entry name" value="Chemokine_CC"/>
    <property type="match status" value="1"/>
</dbReference>
<evidence type="ECO:0000259" key="8">
    <source>
        <dbReference type="SMART" id="SM00199"/>
    </source>
</evidence>
<reference evidence="9" key="3">
    <citation type="submission" date="2025-09" db="UniProtKB">
        <authorList>
            <consortium name="Ensembl"/>
        </authorList>
    </citation>
    <scope>IDENTIFICATION</scope>
</reference>
<dbReference type="FunFam" id="2.40.50.40:FF:000002">
    <property type="entry name" value="C-C motif chemokine"/>
    <property type="match status" value="1"/>
</dbReference>
<dbReference type="GeneTree" id="ENSGT01100000263482"/>
<dbReference type="EMBL" id="AAQR03122038">
    <property type="status" value="NOT_ANNOTATED_CDS"/>
    <property type="molecule type" value="Genomic_DNA"/>
</dbReference>
<proteinExistence type="inferred from homology"/>
<evidence type="ECO:0000313" key="10">
    <source>
        <dbReference type="Proteomes" id="UP000005225"/>
    </source>
</evidence>
<organism evidence="9 10">
    <name type="scientific">Otolemur garnettii</name>
    <name type="common">Small-eared galago</name>
    <name type="synonym">Garnett's greater bushbaby</name>
    <dbReference type="NCBI Taxonomy" id="30611"/>
    <lineage>
        <taxon>Eukaryota</taxon>
        <taxon>Metazoa</taxon>
        <taxon>Chordata</taxon>
        <taxon>Craniata</taxon>
        <taxon>Vertebrata</taxon>
        <taxon>Euteleostomi</taxon>
        <taxon>Mammalia</taxon>
        <taxon>Eutheria</taxon>
        <taxon>Euarchontoglires</taxon>
        <taxon>Primates</taxon>
        <taxon>Strepsirrhini</taxon>
        <taxon>Lorisiformes</taxon>
        <taxon>Galagidae</taxon>
        <taxon>Otolemur</taxon>
    </lineage>
</organism>
<dbReference type="GO" id="GO:0008009">
    <property type="term" value="F:chemokine activity"/>
    <property type="evidence" value="ECO:0007669"/>
    <property type="project" value="InterPro"/>
</dbReference>
<protein>
    <recommendedName>
        <fullName evidence="7">C-C motif chemokine</fullName>
    </recommendedName>
</protein>
<dbReference type="Proteomes" id="UP000005225">
    <property type="component" value="Unassembled WGS sequence"/>
</dbReference>
<comment type="subcellular location">
    <subcellularLocation>
        <location evidence="1 7">Secreted</location>
    </subcellularLocation>
</comment>
<dbReference type="eggNOG" id="ENOG502TJX7">
    <property type="taxonomic scope" value="Eukaryota"/>
</dbReference>
<evidence type="ECO:0000256" key="7">
    <source>
        <dbReference type="RuleBase" id="RU361150"/>
    </source>
</evidence>
<dbReference type="GO" id="GO:0061844">
    <property type="term" value="P:antimicrobial humoral immune response mediated by antimicrobial peptide"/>
    <property type="evidence" value="ECO:0007669"/>
    <property type="project" value="TreeGrafter"/>
</dbReference>
<dbReference type="EMBL" id="AAQR03122039">
    <property type="status" value="NOT_ANNOTATED_CDS"/>
    <property type="molecule type" value="Genomic_DNA"/>
</dbReference>
<keyword evidence="4 7" id="KW-0964">Secreted</keyword>
<dbReference type="GO" id="GO:0070098">
    <property type="term" value="P:chemokine-mediated signaling pathway"/>
    <property type="evidence" value="ECO:0007669"/>
    <property type="project" value="TreeGrafter"/>
</dbReference>
<dbReference type="EMBL" id="AAQR03122036">
    <property type="status" value="NOT_ANNOTATED_CDS"/>
    <property type="molecule type" value="Genomic_DNA"/>
</dbReference>
<dbReference type="SMART" id="SM00199">
    <property type="entry name" value="SCY"/>
    <property type="match status" value="1"/>
</dbReference>
<dbReference type="OMA" id="FHHPSDC"/>
<dbReference type="PANTHER" id="PTHR12015:SF77">
    <property type="entry name" value="C-C MOTIF CHEMOKINE 15"/>
    <property type="match status" value="1"/>
</dbReference>
<dbReference type="InterPro" id="IPR000827">
    <property type="entry name" value="Chemokine_CC_CS"/>
</dbReference>
<dbReference type="Pfam" id="PF00048">
    <property type="entry name" value="IL8"/>
    <property type="match status" value="1"/>
</dbReference>
<keyword evidence="5 7" id="KW-0732">Signal</keyword>
<feature type="domain" description="Chemokine interleukin-8-like" evidence="8">
    <location>
        <begin position="50"/>
        <end position="108"/>
    </location>
</feature>
<feature type="signal peptide" evidence="7">
    <location>
        <begin position="1"/>
        <end position="21"/>
    </location>
</feature>
<keyword evidence="6" id="KW-1015">Disulfide bond</keyword>
<keyword evidence="3 7" id="KW-0202">Cytokine</keyword>
<evidence type="ECO:0000256" key="2">
    <source>
        <dbReference type="ARBA" id="ARBA00010868"/>
    </source>
</evidence>
<evidence type="ECO:0000256" key="6">
    <source>
        <dbReference type="ARBA" id="ARBA00023157"/>
    </source>
</evidence>
<dbReference type="InterPro" id="IPR036048">
    <property type="entry name" value="Interleukin_8-like_sf"/>
</dbReference>
<accession>H0WIC4</accession>
<dbReference type="AlphaFoldDB" id="H0WIC4"/>
<dbReference type="EMBL" id="AAQR03122037">
    <property type="status" value="NOT_ANNOTATED_CDS"/>
    <property type="molecule type" value="Genomic_DNA"/>
</dbReference>
<evidence type="ECO:0000256" key="5">
    <source>
        <dbReference type="ARBA" id="ARBA00022729"/>
    </source>
</evidence>
<dbReference type="STRING" id="30611.ENSOGAP00000001171"/>